<protein>
    <recommendedName>
        <fullName evidence="4">DUF3267 domain-containing protein</fullName>
    </recommendedName>
</protein>
<keyword evidence="1" id="KW-1133">Transmembrane helix</keyword>
<dbReference type="InterPro" id="IPR021683">
    <property type="entry name" value="DUF3267"/>
</dbReference>
<evidence type="ECO:0000256" key="1">
    <source>
        <dbReference type="SAM" id="Phobius"/>
    </source>
</evidence>
<feature type="transmembrane region" description="Helical" evidence="1">
    <location>
        <begin position="121"/>
        <end position="142"/>
    </location>
</feature>
<keyword evidence="1" id="KW-0472">Membrane</keyword>
<dbReference type="AlphaFoldDB" id="A0AAU9C7J8"/>
<dbReference type="Proteomes" id="UP001348817">
    <property type="component" value="Chromosome"/>
</dbReference>
<feature type="transmembrane region" description="Helical" evidence="1">
    <location>
        <begin position="60"/>
        <end position="81"/>
    </location>
</feature>
<proteinExistence type="predicted"/>
<gene>
    <name evidence="2" type="ORF">FUAX_04930</name>
</gene>
<organism evidence="2 3">
    <name type="scientific">Fulvitalea axinellae</name>
    <dbReference type="NCBI Taxonomy" id="1182444"/>
    <lineage>
        <taxon>Bacteria</taxon>
        <taxon>Pseudomonadati</taxon>
        <taxon>Bacteroidota</taxon>
        <taxon>Cytophagia</taxon>
        <taxon>Cytophagales</taxon>
        <taxon>Persicobacteraceae</taxon>
        <taxon>Fulvitalea</taxon>
    </lineage>
</organism>
<evidence type="ECO:0000313" key="2">
    <source>
        <dbReference type="EMBL" id="BDD08061.1"/>
    </source>
</evidence>
<dbReference type="Pfam" id="PF11667">
    <property type="entry name" value="DUF3267"/>
    <property type="match status" value="1"/>
</dbReference>
<keyword evidence="3" id="KW-1185">Reference proteome</keyword>
<feature type="transmembrane region" description="Helical" evidence="1">
    <location>
        <begin position="12"/>
        <end position="40"/>
    </location>
</feature>
<dbReference type="EMBL" id="AP025314">
    <property type="protein sequence ID" value="BDD08061.1"/>
    <property type="molecule type" value="Genomic_DNA"/>
</dbReference>
<name>A0AAU9C7J8_9BACT</name>
<keyword evidence="1" id="KW-0812">Transmembrane</keyword>
<sequence length="201" mass="22581">MKDIENFKKEKLTVNLVWANVFGFLILVPISVVYITPYYFLWNDDSGLASKLTGMKAQEVAFGGIYVLVALVLGIIIHELIHGITWARFAKNGFKSIKFGILWKMLTPYCHCMEPLKVKDYIKGAIMPAIVLGFVPAVLAIVTGHLGLLAFGIFFTMAASGDFLIINLIRKENMEDMVQDHPSEVGCYIYRREERSAEVGK</sequence>
<evidence type="ECO:0008006" key="4">
    <source>
        <dbReference type="Google" id="ProtNLM"/>
    </source>
</evidence>
<dbReference type="RefSeq" id="WP_338393348.1">
    <property type="nucleotide sequence ID" value="NZ_AP025314.1"/>
</dbReference>
<accession>A0AAU9C7J8</accession>
<feature type="transmembrane region" description="Helical" evidence="1">
    <location>
        <begin position="148"/>
        <end position="169"/>
    </location>
</feature>
<dbReference type="KEGG" id="fax:FUAX_04930"/>
<evidence type="ECO:0000313" key="3">
    <source>
        <dbReference type="Proteomes" id="UP001348817"/>
    </source>
</evidence>
<reference evidence="2 3" key="1">
    <citation type="submission" date="2021-12" db="EMBL/GenBank/DDBJ databases">
        <title>Genome sequencing of bacteria with rrn-lacking chromosome and rrn-plasmid.</title>
        <authorList>
            <person name="Anda M."/>
            <person name="Iwasaki W."/>
        </authorList>
    </citation>
    <scope>NUCLEOTIDE SEQUENCE [LARGE SCALE GENOMIC DNA]</scope>
    <source>
        <strain evidence="2 3">DSM 100852</strain>
    </source>
</reference>